<dbReference type="Gramene" id="GBG72867">
    <property type="protein sequence ID" value="GBG72867"/>
    <property type="gene ID" value="CBR_g12586"/>
</dbReference>
<reference evidence="2 3" key="1">
    <citation type="journal article" date="2018" name="Cell">
        <title>The Chara Genome: Secondary Complexity and Implications for Plant Terrestrialization.</title>
        <authorList>
            <person name="Nishiyama T."/>
            <person name="Sakayama H."/>
            <person name="Vries J.D."/>
            <person name="Buschmann H."/>
            <person name="Saint-Marcoux D."/>
            <person name="Ullrich K.K."/>
            <person name="Haas F.B."/>
            <person name="Vanderstraeten L."/>
            <person name="Becker D."/>
            <person name="Lang D."/>
            <person name="Vosolsobe S."/>
            <person name="Rombauts S."/>
            <person name="Wilhelmsson P.K.I."/>
            <person name="Janitza P."/>
            <person name="Kern R."/>
            <person name="Heyl A."/>
            <person name="Rumpler F."/>
            <person name="Villalobos L.I.A.C."/>
            <person name="Clay J.M."/>
            <person name="Skokan R."/>
            <person name="Toyoda A."/>
            <person name="Suzuki Y."/>
            <person name="Kagoshima H."/>
            <person name="Schijlen E."/>
            <person name="Tajeshwar N."/>
            <person name="Catarino B."/>
            <person name="Hetherington A.J."/>
            <person name="Saltykova A."/>
            <person name="Bonnot C."/>
            <person name="Breuninger H."/>
            <person name="Symeonidi A."/>
            <person name="Radhakrishnan G.V."/>
            <person name="Van Nieuwerburgh F."/>
            <person name="Deforce D."/>
            <person name="Chang C."/>
            <person name="Karol K.G."/>
            <person name="Hedrich R."/>
            <person name="Ulvskov P."/>
            <person name="Glockner G."/>
            <person name="Delwiche C.F."/>
            <person name="Petrasek J."/>
            <person name="Van de Peer Y."/>
            <person name="Friml J."/>
            <person name="Beilby M."/>
            <person name="Dolan L."/>
            <person name="Kohara Y."/>
            <person name="Sugano S."/>
            <person name="Fujiyama A."/>
            <person name="Delaux P.-M."/>
            <person name="Quint M."/>
            <person name="TheiBen G."/>
            <person name="Hagemann M."/>
            <person name="Harholt J."/>
            <person name="Dunand C."/>
            <person name="Zachgo S."/>
            <person name="Langdale J."/>
            <person name="Maumus F."/>
            <person name="Straeten D.V.D."/>
            <person name="Gould S.B."/>
            <person name="Rensing S.A."/>
        </authorList>
    </citation>
    <scope>NUCLEOTIDE SEQUENCE [LARGE SCALE GENOMIC DNA]</scope>
    <source>
        <strain evidence="2 3">S276</strain>
    </source>
</reference>
<dbReference type="Gene3D" id="2.120.10.80">
    <property type="entry name" value="Kelch-type beta propeller"/>
    <property type="match status" value="1"/>
</dbReference>
<evidence type="ECO:0000256" key="1">
    <source>
        <dbReference type="SAM" id="Phobius"/>
    </source>
</evidence>
<dbReference type="Pfam" id="PF24681">
    <property type="entry name" value="Kelch_KLHDC2_KLHL20_DRC7"/>
    <property type="match status" value="1"/>
</dbReference>
<sequence>MSDFGTVAYNDLIYIVGGVSGNGTVFNTLWLFDPLLHNLTELKPMSKPRYRFGIALVGSKIYVAGGKLSDPTPPLNSLSIYDIPTNTWSEGPSASVNRSDPCATSLDGKVYLLGGYDGEYNPLGTVEEFDPATNKWQTLADLPTPRGDLMCAALNSTGLV</sequence>
<dbReference type="AlphaFoldDB" id="A0A388KS48"/>
<gene>
    <name evidence="2" type="ORF">CBR_g12586</name>
</gene>
<name>A0A388KS48_CHABU</name>
<dbReference type="SUPFAM" id="SSF117281">
    <property type="entry name" value="Kelch motif"/>
    <property type="match status" value="1"/>
</dbReference>
<proteinExistence type="predicted"/>
<organism evidence="2 3">
    <name type="scientific">Chara braunii</name>
    <name type="common">Braun's stonewort</name>
    <dbReference type="NCBI Taxonomy" id="69332"/>
    <lineage>
        <taxon>Eukaryota</taxon>
        <taxon>Viridiplantae</taxon>
        <taxon>Streptophyta</taxon>
        <taxon>Charophyceae</taxon>
        <taxon>Charales</taxon>
        <taxon>Characeae</taxon>
        <taxon>Chara</taxon>
    </lineage>
</organism>
<dbReference type="InterPro" id="IPR006652">
    <property type="entry name" value="Kelch_1"/>
</dbReference>
<dbReference type="PANTHER" id="PTHR46375:SF3">
    <property type="entry name" value="KELCH REPEAT AND BTB DOMAIN-CONTAINING PROTEIN 13"/>
    <property type="match status" value="1"/>
</dbReference>
<dbReference type="InterPro" id="IPR015915">
    <property type="entry name" value="Kelch-typ_b-propeller"/>
</dbReference>
<keyword evidence="3" id="KW-1185">Reference proteome</keyword>
<accession>A0A388KS48</accession>
<keyword evidence="1" id="KW-0472">Membrane</keyword>
<evidence type="ECO:0000313" key="2">
    <source>
        <dbReference type="EMBL" id="GBG72867.1"/>
    </source>
</evidence>
<keyword evidence="1" id="KW-0812">Transmembrane</keyword>
<protein>
    <submittedName>
        <fullName evidence="2">Uncharacterized protein</fullName>
    </submittedName>
</protein>
<evidence type="ECO:0000313" key="3">
    <source>
        <dbReference type="Proteomes" id="UP000265515"/>
    </source>
</evidence>
<dbReference type="Proteomes" id="UP000265515">
    <property type="component" value="Unassembled WGS sequence"/>
</dbReference>
<dbReference type="OrthoDB" id="191037at2759"/>
<dbReference type="InterPro" id="IPR052392">
    <property type="entry name" value="Kelch-BTB_domain-containing"/>
</dbReference>
<dbReference type="EMBL" id="BFEA01000173">
    <property type="protein sequence ID" value="GBG72867.1"/>
    <property type="molecule type" value="Genomic_DNA"/>
</dbReference>
<dbReference type="PANTHER" id="PTHR46375">
    <property type="entry name" value="KELCH REPEAT AND BTB DOMAIN-CONTAINING PROTEIN 13-RELATED"/>
    <property type="match status" value="1"/>
</dbReference>
<keyword evidence="1" id="KW-1133">Transmembrane helix</keyword>
<dbReference type="PRINTS" id="PR00501">
    <property type="entry name" value="KELCHREPEAT"/>
</dbReference>
<feature type="transmembrane region" description="Helical" evidence="1">
    <location>
        <begin position="12"/>
        <end position="32"/>
    </location>
</feature>
<dbReference type="SMART" id="SM00612">
    <property type="entry name" value="Kelch"/>
    <property type="match status" value="3"/>
</dbReference>
<dbReference type="STRING" id="69332.A0A388KS48"/>
<comment type="caution">
    <text evidence="2">The sequence shown here is derived from an EMBL/GenBank/DDBJ whole genome shotgun (WGS) entry which is preliminary data.</text>
</comment>